<dbReference type="EMBL" id="JTDY01005699">
    <property type="protein sequence ID" value="KOB66731.1"/>
    <property type="molecule type" value="Genomic_DNA"/>
</dbReference>
<dbReference type="Proteomes" id="UP000037510">
    <property type="component" value="Unassembled WGS sequence"/>
</dbReference>
<evidence type="ECO:0000256" key="7">
    <source>
        <dbReference type="PIRSR" id="PIRSR005461-1"/>
    </source>
</evidence>
<dbReference type="AlphaFoldDB" id="A0A0L7KUK3"/>
<keyword evidence="2" id="KW-0698">rRNA processing</keyword>
<organism evidence="9 10">
    <name type="scientific">Operophtera brumata</name>
    <name type="common">Winter moth</name>
    <name type="synonym">Phalaena brumata</name>
    <dbReference type="NCBI Taxonomy" id="104452"/>
    <lineage>
        <taxon>Eukaryota</taxon>
        <taxon>Metazoa</taxon>
        <taxon>Ecdysozoa</taxon>
        <taxon>Arthropoda</taxon>
        <taxon>Hexapoda</taxon>
        <taxon>Insecta</taxon>
        <taxon>Pterygota</taxon>
        <taxon>Neoptera</taxon>
        <taxon>Endopterygota</taxon>
        <taxon>Lepidoptera</taxon>
        <taxon>Glossata</taxon>
        <taxon>Ditrysia</taxon>
        <taxon>Geometroidea</taxon>
        <taxon>Geometridae</taxon>
        <taxon>Larentiinae</taxon>
        <taxon>Operophtera</taxon>
    </lineage>
</organism>
<evidence type="ECO:0000256" key="3">
    <source>
        <dbReference type="ARBA" id="ARBA00022603"/>
    </source>
</evidence>
<dbReference type="InterPro" id="IPR029063">
    <property type="entry name" value="SAM-dependent_MTases_sf"/>
</dbReference>
<proteinExistence type="inferred from homology"/>
<evidence type="ECO:0000256" key="2">
    <source>
        <dbReference type="ARBA" id="ARBA00022552"/>
    </source>
</evidence>
<keyword evidence="9" id="KW-0131">Cell cycle</keyword>
<dbReference type="InterPro" id="IPR050082">
    <property type="entry name" value="RNA_methyltr_RlmE"/>
</dbReference>
<accession>A0A0L7KUK3</accession>
<keyword evidence="3" id="KW-0489">Methyltransferase</keyword>
<keyword evidence="4" id="KW-0808">Transferase</keyword>
<feature type="domain" description="Ribosomal RNA methyltransferase FtsJ" evidence="8">
    <location>
        <begin position="51"/>
        <end position="236"/>
    </location>
</feature>
<comment type="similarity">
    <text evidence="1">Belongs to the class I-like SAM-binding methyltransferase superfamily. RNA methyltransferase RlmE family.</text>
</comment>
<dbReference type="GO" id="GO:0005739">
    <property type="term" value="C:mitochondrion"/>
    <property type="evidence" value="ECO:0007669"/>
    <property type="project" value="TreeGrafter"/>
</dbReference>
<evidence type="ECO:0000256" key="1">
    <source>
        <dbReference type="ARBA" id="ARBA00009258"/>
    </source>
</evidence>
<dbReference type="PIRSF" id="PIRSF005461">
    <property type="entry name" value="23S_rRNA_mtase"/>
    <property type="match status" value="1"/>
</dbReference>
<keyword evidence="9" id="KW-0132">Cell division</keyword>
<gene>
    <name evidence="9" type="ORF">OBRU01_20828</name>
</gene>
<evidence type="ECO:0000259" key="8">
    <source>
        <dbReference type="Pfam" id="PF01728"/>
    </source>
</evidence>
<dbReference type="PANTHER" id="PTHR10920:SF18">
    <property type="entry name" value="RRNA METHYLTRANSFERASE 2, MITOCHONDRIAL"/>
    <property type="match status" value="1"/>
</dbReference>
<dbReference type="InterPro" id="IPR002877">
    <property type="entry name" value="RNA_MeTrfase_FtsJ_dom"/>
</dbReference>
<dbReference type="PANTHER" id="PTHR10920">
    <property type="entry name" value="RIBOSOMAL RNA METHYLTRANSFERASE"/>
    <property type="match status" value="1"/>
</dbReference>
<comment type="caution">
    <text evidence="9">The sequence shown here is derived from an EMBL/GenBank/DDBJ whole genome shotgun (WGS) entry which is preliminary data.</text>
</comment>
<name>A0A0L7KUK3_OPEBR</name>
<evidence type="ECO:0000313" key="10">
    <source>
        <dbReference type="Proteomes" id="UP000037510"/>
    </source>
</evidence>
<evidence type="ECO:0000256" key="4">
    <source>
        <dbReference type="ARBA" id="ARBA00022679"/>
    </source>
</evidence>
<dbReference type="STRING" id="104452.A0A0L7KUK3"/>
<dbReference type="Gene3D" id="3.40.50.150">
    <property type="entry name" value="Vaccinia Virus protein VP39"/>
    <property type="match status" value="1"/>
</dbReference>
<dbReference type="InterPro" id="IPR015507">
    <property type="entry name" value="rRNA-MeTfrase_E"/>
</dbReference>
<evidence type="ECO:0000313" key="9">
    <source>
        <dbReference type="EMBL" id="KOB66731.1"/>
    </source>
</evidence>
<reference evidence="9 10" key="1">
    <citation type="journal article" date="2015" name="Genome Biol. Evol.">
        <title>The genome of winter moth (Operophtera brumata) provides a genomic perspective on sexual dimorphism and phenology.</title>
        <authorList>
            <person name="Derks M.F."/>
            <person name="Smit S."/>
            <person name="Salis L."/>
            <person name="Schijlen E."/>
            <person name="Bossers A."/>
            <person name="Mateman C."/>
            <person name="Pijl A.S."/>
            <person name="de Ridder D."/>
            <person name="Groenen M.A."/>
            <person name="Visser M.E."/>
            <person name="Megens H.J."/>
        </authorList>
    </citation>
    <scope>NUCLEOTIDE SEQUENCE [LARGE SCALE GENOMIC DNA]</scope>
    <source>
        <strain evidence="9">WM2013NL</strain>
        <tissue evidence="9">Head and thorax</tissue>
    </source>
</reference>
<dbReference type="GO" id="GO:0051301">
    <property type="term" value="P:cell division"/>
    <property type="evidence" value="ECO:0007669"/>
    <property type="project" value="UniProtKB-KW"/>
</dbReference>
<dbReference type="HAMAP" id="MF_01547">
    <property type="entry name" value="RNA_methyltr_E"/>
    <property type="match status" value="1"/>
</dbReference>
<sequence length="250" mass="28149">MINLRSFAGQPLTCTRMCFLVNCLKRLKSSQQWLSRQNADPYVEKAKIHNYRCRSAFKLLEMNEKTNILTPGLTVVDLGSCPGSWTQVAVQKTNADGADPTKPRGKVLSIDKLQTFPIEGATIVNHMDFSTIEAHDKVVELLNGKMVDLVLSDMAPSATGVRELDKDRIIGLCYMAIRFAALVTKVDGNLLFKVWDGKEVPILEMDLERFYKSIKILKPQASRSESSEKFILARGFKGIQRPLQNGRWEN</sequence>
<keyword evidence="5 7" id="KW-0949">S-adenosyl-L-methionine</keyword>
<dbReference type="SUPFAM" id="SSF53335">
    <property type="entry name" value="S-adenosyl-L-methionine-dependent methyltransferases"/>
    <property type="match status" value="1"/>
</dbReference>
<evidence type="ECO:0000256" key="6">
    <source>
        <dbReference type="ARBA" id="ARBA00041184"/>
    </source>
</evidence>
<keyword evidence="10" id="KW-1185">Reference proteome</keyword>
<feature type="active site" description="Proton acceptor" evidence="7">
    <location>
        <position position="193"/>
    </location>
</feature>
<evidence type="ECO:0000256" key="5">
    <source>
        <dbReference type="ARBA" id="ARBA00022691"/>
    </source>
</evidence>
<dbReference type="GO" id="GO:0008650">
    <property type="term" value="F:rRNA (uridine-2'-O-)-methyltransferase activity"/>
    <property type="evidence" value="ECO:0007669"/>
    <property type="project" value="TreeGrafter"/>
</dbReference>
<protein>
    <recommendedName>
        <fullName evidence="6">rRNA methyltransferase 2, mitochondrial</fullName>
    </recommendedName>
</protein>
<dbReference type="Pfam" id="PF01728">
    <property type="entry name" value="FtsJ"/>
    <property type="match status" value="1"/>
</dbReference>